<dbReference type="InterPro" id="IPR013830">
    <property type="entry name" value="SGNH_hydro"/>
</dbReference>
<evidence type="ECO:0000313" key="3">
    <source>
        <dbReference type="EMBL" id="GEC72840.1"/>
    </source>
</evidence>
<evidence type="ECO:0000256" key="1">
    <source>
        <dbReference type="SAM" id="SignalP"/>
    </source>
</evidence>
<proteinExistence type="predicted"/>
<dbReference type="InterPro" id="IPR036514">
    <property type="entry name" value="SGNH_hydro_sf"/>
</dbReference>
<dbReference type="SUPFAM" id="SSF52266">
    <property type="entry name" value="SGNH hydrolase"/>
    <property type="match status" value="1"/>
</dbReference>
<evidence type="ECO:0000313" key="4">
    <source>
        <dbReference type="Proteomes" id="UP000316775"/>
    </source>
</evidence>
<protein>
    <recommendedName>
        <fullName evidence="2">SGNH hydrolase-type esterase domain-containing protein</fullName>
    </recommendedName>
</protein>
<accession>A0A4Y4B0Q8</accession>
<organism evidence="3 4">
    <name type="scientific">Flavobacterium flevense</name>
    <dbReference type="NCBI Taxonomy" id="983"/>
    <lineage>
        <taxon>Bacteria</taxon>
        <taxon>Pseudomonadati</taxon>
        <taxon>Bacteroidota</taxon>
        <taxon>Flavobacteriia</taxon>
        <taxon>Flavobacteriales</taxon>
        <taxon>Flavobacteriaceae</taxon>
        <taxon>Flavobacterium</taxon>
    </lineage>
</organism>
<gene>
    <name evidence="3" type="ORF">FFL01_23790</name>
</gene>
<dbReference type="Proteomes" id="UP000316775">
    <property type="component" value="Unassembled WGS sequence"/>
</dbReference>
<dbReference type="OrthoDB" id="9777593at2"/>
<dbReference type="GO" id="GO:0004622">
    <property type="term" value="F:phosphatidylcholine lysophospholipase activity"/>
    <property type="evidence" value="ECO:0007669"/>
    <property type="project" value="TreeGrafter"/>
</dbReference>
<dbReference type="STRING" id="983.SAMN05443543_10694"/>
<feature type="chain" id="PRO_5022823048" description="SGNH hydrolase-type esterase domain-containing protein" evidence="1">
    <location>
        <begin position="21"/>
        <end position="284"/>
    </location>
</feature>
<keyword evidence="1" id="KW-0732">Signal</keyword>
<name>A0A4Y4B0Q8_9FLAO</name>
<feature type="domain" description="SGNH hydrolase-type esterase" evidence="2">
    <location>
        <begin position="51"/>
        <end position="262"/>
    </location>
</feature>
<dbReference type="RefSeq" id="WP_073245135.1">
    <property type="nucleotide sequence ID" value="NZ_BJNP01000027.1"/>
</dbReference>
<dbReference type="Pfam" id="PF13472">
    <property type="entry name" value="Lipase_GDSL_2"/>
    <property type="match status" value="1"/>
</dbReference>
<dbReference type="CDD" id="cd00229">
    <property type="entry name" value="SGNH_hydrolase"/>
    <property type="match status" value="1"/>
</dbReference>
<dbReference type="EMBL" id="BJNP01000027">
    <property type="protein sequence ID" value="GEC72840.1"/>
    <property type="molecule type" value="Genomic_DNA"/>
</dbReference>
<comment type="caution">
    <text evidence="3">The sequence shown here is derived from an EMBL/GenBank/DDBJ whole genome shotgun (WGS) entry which is preliminary data.</text>
</comment>
<evidence type="ECO:0000259" key="2">
    <source>
        <dbReference type="Pfam" id="PF13472"/>
    </source>
</evidence>
<dbReference type="AlphaFoldDB" id="A0A4Y4B0Q8"/>
<dbReference type="Gene3D" id="3.40.50.1110">
    <property type="entry name" value="SGNH hydrolase"/>
    <property type="match status" value="1"/>
</dbReference>
<keyword evidence="4" id="KW-1185">Reference proteome</keyword>
<dbReference type="InterPro" id="IPR051532">
    <property type="entry name" value="Ester_Hydrolysis_Enzymes"/>
</dbReference>
<dbReference type="PANTHER" id="PTHR30383:SF5">
    <property type="entry name" value="SGNH HYDROLASE-TYPE ESTERASE DOMAIN-CONTAINING PROTEIN"/>
    <property type="match status" value="1"/>
</dbReference>
<feature type="signal peptide" evidence="1">
    <location>
        <begin position="1"/>
        <end position="20"/>
    </location>
</feature>
<reference evidence="3 4" key="1">
    <citation type="submission" date="2019-06" db="EMBL/GenBank/DDBJ databases">
        <title>Whole genome shotgun sequence of Flavobacterium flevense NBRC 14960.</title>
        <authorList>
            <person name="Hosoyama A."/>
            <person name="Uohara A."/>
            <person name="Ohji S."/>
            <person name="Ichikawa N."/>
        </authorList>
    </citation>
    <scope>NUCLEOTIDE SEQUENCE [LARGE SCALE GENOMIC DNA]</scope>
    <source>
        <strain evidence="3 4">NBRC 14960</strain>
    </source>
</reference>
<dbReference type="PANTHER" id="PTHR30383">
    <property type="entry name" value="THIOESTERASE 1/PROTEASE 1/LYSOPHOSPHOLIPASE L1"/>
    <property type="match status" value="1"/>
</dbReference>
<sequence>MKNILITACILLSVNFSGFAQQPAAAAVPKVTLTENEKTLDSQWAGKRVAFLGDSMTDKRRVGTTYVYWEYLNELLGIESFVYGISGNQWNHIYTQAEKLKAEKGTNLDAILIFAGTNDYMHGTPIGEFFTETTKQTNHNGKEVTRKYRTPNLNDSSFCGRINKAMSYLKNNYPQQQIIIMTPIHRGYAKFNEKNVQPDENFANERGLYIDDYVSILRQAASYWAVPIIDLYTTSGLFPMAEKQLQYFHKKDTDRLHPNALGDYRLAKTIQYQLLALPSGFVKD</sequence>